<evidence type="ECO:0000256" key="1">
    <source>
        <dbReference type="SAM" id="Phobius"/>
    </source>
</evidence>
<proteinExistence type="predicted"/>
<feature type="transmembrane region" description="Helical" evidence="1">
    <location>
        <begin position="12"/>
        <end position="30"/>
    </location>
</feature>
<reference evidence="2" key="1">
    <citation type="journal article" date="2020" name="mSystems">
        <title>Genome- and Community-Level Interaction Insights into Carbon Utilization and Element Cycling Functions of Hydrothermarchaeota in Hydrothermal Sediment.</title>
        <authorList>
            <person name="Zhou Z."/>
            <person name="Liu Y."/>
            <person name="Xu W."/>
            <person name="Pan J."/>
            <person name="Luo Z.H."/>
            <person name="Li M."/>
        </authorList>
    </citation>
    <scope>NUCLEOTIDE SEQUENCE [LARGE SCALE GENOMIC DNA]</scope>
    <source>
        <strain evidence="2">SpSt-1235</strain>
    </source>
</reference>
<keyword evidence="1" id="KW-0812">Transmembrane</keyword>
<keyword evidence="1" id="KW-1133">Transmembrane helix</keyword>
<comment type="caution">
    <text evidence="2">The sequence shown here is derived from an EMBL/GenBank/DDBJ whole genome shotgun (WGS) entry which is preliminary data.</text>
</comment>
<accession>A0A7C2R3P3</accession>
<sequence length="31" mass="3409">MNETLRHYVEYVALGIEIAGILTMVFGALLA</sequence>
<organism evidence="2">
    <name type="scientific">Salinimicrobium catena</name>
    <dbReference type="NCBI Taxonomy" id="390640"/>
    <lineage>
        <taxon>Bacteria</taxon>
        <taxon>Pseudomonadati</taxon>
        <taxon>Bacteroidota</taxon>
        <taxon>Flavobacteriia</taxon>
        <taxon>Flavobacteriales</taxon>
        <taxon>Flavobacteriaceae</taxon>
        <taxon>Salinimicrobium</taxon>
    </lineage>
</organism>
<keyword evidence="1" id="KW-0472">Membrane</keyword>
<name>A0A7C2R3P3_9FLAO</name>
<dbReference type="AlphaFoldDB" id="A0A7C2R3P3"/>
<protein>
    <submittedName>
        <fullName evidence="2">DUF1622 domain-containing protein</fullName>
    </submittedName>
</protein>
<feature type="non-terminal residue" evidence="2">
    <location>
        <position position="31"/>
    </location>
</feature>
<gene>
    <name evidence="2" type="ORF">ENO10_03925</name>
</gene>
<evidence type="ECO:0000313" key="2">
    <source>
        <dbReference type="EMBL" id="HER40349.1"/>
    </source>
</evidence>
<dbReference type="Proteomes" id="UP000885753">
    <property type="component" value="Unassembled WGS sequence"/>
</dbReference>
<dbReference type="EMBL" id="DSEE01000290">
    <property type="protein sequence ID" value="HER40349.1"/>
    <property type="molecule type" value="Genomic_DNA"/>
</dbReference>